<dbReference type="SUPFAM" id="SSF53167">
    <property type="entry name" value="Purine and uridine phosphorylases"/>
    <property type="match status" value="1"/>
</dbReference>
<protein>
    <submittedName>
        <fullName evidence="1">Uncharacterized protein</fullName>
    </submittedName>
</protein>
<reference evidence="1" key="1">
    <citation type="submission" date="2019-08" db="EMBL/GenBank/DDBJ databases">
        <authorList>
            <person name="Kucharzyk K."/>
            <person name="Murdoch R.W."/>
            <person name="Higgins S."/>
            <person name="Loffler F."/>
        </authorList>
    </citation>
    <scope>NUCLEOTIDE SEQUENCE</scope>
</reference>
<dbReference type="GO" id="GO:0003824">
    <property type="term" value="F:catalytic activity"/>
    <property type="evidence" value="ECO:0007669"/>
    <property type="project" value="InterPro"/>
</dbReference>
<evidence type="ECO:0000313" key="1">
    <source>
        <dbReference type="EMBL" id="MPN39545.1"/>
    </source>
</evidence>
<organism evidence="1">
    <name type="scientific">bioreactor metagenome</name>
    <dbReference type="NCBI Taxonomy" id="1076179"/>
    <lineage>
        <taxon>unclassified sequences</taxon>
        <taxon>metagenomes</taxon>
        <taxon>ecological metagenomes</taxon>
    </lineage>
</organism>
<dbReference type="AlphaFoldDB" id="A0A645HKK2"/>
<dbReference type="GO" id="GO:0009116">
    <property type="term" value="P:nucleoside metabolic process"/>
    <property type="evidence" value="ECO:0007669"/>
    <property type="project" value="InterPro"/>
</dbReference>
<dbReference type="EMBL" id="VSSQ01095423">
    <property type="protein sequence ID" value="MPN39545.1"/>
    <property type="molecule type" value="Genomic_DNA"/>
</dbReference>
<sequence>MNIEMESSALYTIGHLRGVRTACICGTSGNLTNQEVIYTEKNVKLAEAWEREIRIVLETIYRFEQRKNA</sequence>
<name>A0A645HKK2_9ZZZZ</name>
<gene>
    <name evidence="1" type="ORF">SDC9_187073</name>
</gene>
<dbReference type="InterPro" id="IPR035994">
    <property type="entry name" value="Nucleoside_phosphorylase_sf"/>
</dbReference>
<dbReference type="Gene3D" id="3.40.50.1580">
    <property type="entry name" value="Nucleoside phosphorylase domain"/>
    <property type="match status" value="1"/>
</dbReference>
<accession>A0A645HKK2</accession>
<comment type="caution">
    <text evidence="1">The sequence shown here is derived from an EMBL/GenBank/DDBJ whole genome shotgun (WGS) entry which is preliminary data.</text>
</comment>
<proteinExistence type="predicted"/>